<reference evidence="2 3" key="1">
    <citation type="submission" date="2019-04" db="EMBL/GenBank/DDBJ databases">
        <title>An improved genome assembly and genetic linkage map for asparagus bean, Vigna unguiculata ssp. sesquipedialis.</title>
        <authorList>
            <person name="Xia Q."/>
            <person name="Zhang R."/>
            <person name="Dong Y."/>
        </authorList>
    </citation>
    <scope>NUCLEOTIDE SEQUENCE [LARGE SCALE GENOMIC DNA]</scope>
    <source>
        <tissue evidence="2">Leaf</tissue>
    </source>
</reference>
<dbReference type="EMBL" id="CP039354">
    <property type="protein sequence ID" value="QCE11353.1"/>
    <property type="molecule type" value="Genomic_DNA"/>
</dbReference>
<sequence length="199" mass="22796">MKVRTSLGFWVQQCWGFPKTVMRRLAVPRLPPGAIPENRVLDLVKREVGMFTYFTWSRSVRSWEDCNRQSEENQQCADTDTSPGNELSSAKRKRVDREVRILGRLAVRAFPSGGYDGNIESEALRRLAVRDTRQAVCELAAPGVVARNVSLELWLGIRIKHVIFLELWLRIASLELWFVMTDEHEEPLSCGSGWRVLPV</sequence>
<organism evidence="2 3">
    <name type="scientific">Vigna unguiculata</name>
    <name type="common">Cowpea</name>
    <dbReference type="NCBI Taxonomy" id="3917"/>
    <lineage>
        <taxon>Eukaryota</taxon>
        <taxon>Viridiplantae</taxon>
        <taxon>Streptophyta</taxon>
        <taxon>Embryophyta</taxon>
        <taxon>Tracheophyta</taxon>
        <taxon>Spermatophyta</taxon>
        <taxon>Magnoliopsida</taxon>
        <taxon>eudicotyledons</taxon>
        <taxon>Gunneridae</taxon>
        <taxon>Pentapetalae</taxon>
        <taxon>rosids</taxon>
        <taxon>fabids</taxon>
        <taxon>Fabales</taxon>
        <taxon>Fabaceae</taxon>
        <taxon>Papilionoideae</taxon>
        <taxon>50 kb inversion clade</taxon>
        <taxon>NPAAA clade</taxon>
        <taxon>indigoferoid/millettioid clade</taxon>
        <taxon>Phaseoleae</taxon>
        <taxon>Vigna</taxon>
    </lineage>
</organism>
<evidence type="ECO:0000313" key="3">
    <source>
        <dbReference type="Proteomes" id="UP000501690"/>
    </source>
</evidence>
<feature type="compositionally biased region" description="Polar residues" evidence="1">
    <location>
        <begin position="72"/>
        <end position="88"/>
    </location>
</feature>
<evidence type="ECO:0000313" key="2">
    <source>
        <dbReference type="EMBL" id="QCE11353.1"/>
    </source>
</evidence>
<name>A0A4D6NBZ3_VIGUN</name>
<protein>
    <submittedName>
        <fullName evidence="2">Uncharacterized protein</fullName>
    </submittedName>
</protein>
<gene>
    <name evidence="2" type="ORF">DEO72_LG10g2586</name>
</gene>
<dbReference type="AlphaFoldDB" id="A0A4D6NBZ3"/>
<dbReference type="Proteomes" id="UP000501690">
    <property type="component" value="Linkage Group LG10"/>
</dbReference>
<keyword evidence="3" id="KW-1185">Reference proteome</keyword>
<evidence type="ECO:0000256" key="1">
    <source>
        <dbReference type="SAM" id="MobiDB-lite"/>
    </source>
</evidence>
<accession>A0A4D6NBZ3</accession>
<feature type="region of interest" description="Disordered" evidence="1">
    <location>
        <begin position="71"/>
        <end position="92"/>
    </location>
</feature>
<proteinExistence type="predicted"/>